<dbReference type="InterPro" id="IPR050171">
    <property type="entry name" value="MFS_Transporters"/>
</dbReference>
<comment type="caution">
    <text evidence="8">The sequence shown here is derived from an EMBL/GenBank/DDBJ whole genome shotgun (WGS) entry which is preliminary data.</text>
</comment>
<keyword evidence="6 7" id="KW-0472">Membrane</keyword>
<evidence type="ECO:0000256" key="7">
    <source>
        <dbReference type="SAM" id="Phobius"/>
    </source>
</evidence>
<evidence type="ECO:0000256" key="4">
    <source>
        <dbReference type="ARBA" id="ARBA00022692"/>
    </source>
</evidence>
<feature type="transmembrane region" description="Helical" evidence="7">
    <location>
        <begin position="338"/>
        <end position="364"/>
    </location>
</feature>
<dbReference type="InterPro" id="IPR036259">
    <property type="entry name" value="MFS_trans_sf"/>
</dbReference>
<feature type="transmembrane region" description="Helical" evidence="7">
    <location>
        <begin position="191"/>
        <end position="218"/>
    </location>
</feature>
<keyword evidence="3" id="KW-1003">Cell membrane</keyword>
<evidence type="ECO:0000256" key="1">
    <source>
        <dbReference type="ARBA" id="ARBA00004651"/>
    </source>
</evidence>
<feature type="transmembrane region" description="Helical" evidence="7">
    <location>
        <begin position="266"/>
        <end position="299"/>
    </location>
</feature>
<dbReference type="RefSeq" id="WP_243754299.1">
    <property type="nucleotide sequence ID" value="NZ_SNXZ01000004.1"/>
</dbReference>
<evidence type="ECO:0000256" key="3">
    <source>
        <dbReference type="ARBA" id="ARBA00022475"/>
    </source>
</evidence>
<evidence type="ECO:0000313" key="8">
    <source>
        <dbReference type="EMBL" id="TDP96798.1"/>
    </source>
</evidence>
<feature type="transmembrane region" description="Helical" evidence="7">
    <location>
        <begin position="149"/>
        <end position="170"/>
    </location>
</feature>
<dbReference type="PANTHER" id="PTHR23517">
    <property type="entry name" value="RESISTANCE PROTEIN MDTM, PUTATIVE-RELATED-RELATED"/>
    <property type="match status" value="1"/>
</dbReference>
<feature type="transmembrane region" description="Helical" evidence="7">
    <location>
        <begin position="125"/>
        <end position="143"/>
    </location>
</feature>
<dbReference type="GO" id="GO:0005886">
    <property type="term" value="C:plasma membrane"/>
    <property type="evidence" value="ECO:0007669"/>
    <property type="project" value="UniProtKB-SubCell"/>
</dbReference>
<gene>
    <name evidence="8" type="ORF">EV186_104786</name>
</gene>
<evidence type="ECO:0000256" key="6">
    <source>
        <dbReference type="ARBA" id="ARBA00023136"/>
    </source>
</evidence>
<evidence type="ECO:0000256" key="5">
    <source>
        <dbReference type="ARBA" id="ARBA00022989"/>
    </source>
</evidence>
<keyword evidence="9" id="KW-1185">Reference proteome</keyword>
<reference evidence="8 9" key="1">
    <citation type="submission" date="2019-03" db="EMBL/GenBank/DDBJ databases">
        <title>Genomic Encyclopedia of Type Strains, Phase IV (KMG-IV): sequencing the most valuable type-strain genomes for metagenomic binning, comparative biology and taxonomic classification.</title>
        <authorList>
            <person name="Goeker M."/>
        </authorList>
    </citation>
    <scope>NUCLEOTIDE SEQUENCE [LARGE SCALE GENOMIC DNA]</scope>
    <source>
        <strain evidence="8 9">DSM 45361</strain>
    </source>
</reference>
<keyword evidence="2" id="KW-0813">Transport</keyword>
<dbReference type="InterPro" id="IPR011701">
    <property type="entry name" value="MFS"/>
</dbReference>
<dbReference type="PANTHER" id="PTHR23517:SF2">
    <property type="entry name" value="MULTIDRUG RESISTANCE PROTEIN MDTH"/>
    <property type="match status" value="1"/>
</dbReference>
<dbReference type="Pfam" id="PF07690">
    <property type="entry name" value="MFS_1"/>
    <property type="match status" value="1"/>
</dbReference>
<evidence type="ECO:0000256" key="2">
    <source>
        <dbReference type="ARBA" id="ARBA00022448"/>
    </source>
</evidence>
<dbReference type="SUPFAM" id="SSF103473">
    <property type="entry name" value="MFS general substrate transporter"/>
    <property type="match status" value="1"/>
</dbReference>
<feature type="transmembrane region" description="Helical" evidence="7">
    <location>
        <begin position="224"/>
        <end position="245"/>
    </location>
</feature>
<keyword evidence="5 7" id="KW-1133">Transmembrane helix</keyword>
<comment type="subcellular location">
    <subcellularLocation>
        <location evidence="1">Cell membrane</location>
        <topology evidence="1">Multi-pass membrane protein</topology>
    </subcellularLocation>
</comment>
<protein>
    <submittedName>
        <fullName evidence="8">MFS transporter</fullName>
    </submittedName>
</protein>
<keyword evidence="4 7" id="KW-0812">Transmembrane</keyword>
<feature type="transmembrane region" description="Helical" evidence="7">
    <location>
        <begin position="34"/>
        <end position="52"/>
    </location>
</feature>
<dbReference type="Proteomes" id="UP000295444">
    <property type="component" value="Unassembled WGS sequence"/>
</dbReference>
<accession>A0A4V3CZ63</accession>
<proteinExistence type="predicted"/>
<organism evidence="8 9">
    <name type="scientific">Labedaea rhizosphaerae</name>
    <dbReference type="NCBI Taxonomy" id="598644"/>
    <lineage>
        <taxon>Bacteria</taxon>
        <taxon>Bacillati</taxon>
        <taxon>Actinomycetota</taxon>
        <taxon>Actinomycetes</taxon>
        <taxon>Pseudonocardiales</taxon>
        <taxon>Pseudonocardiaceae</taxon>
        <taxon>Labedaea</taxon>
    </lineage>
</organism>
<dbReference type="AlphaFoldDB" id="A0A4V3CZ63"/>
<name>A0A4V3CZ63_LABRH</name>
<evidence type="ECO:0000313" key="9">
    <source>
        <dbReference type="Proteomes" id="UP000295444"/>
    </source>
</evidence>
<sequence>MGISAVGNGLWLAAGVLFLNRSAGLPAVQVGLGLTLAGLAGVFAGIPLGVWADAIGPRRVAITMLLLEGAATAAYALVHSFALFLVVAMAAAIGLAGGNAARGALLAGLFDTAGATKARATMRSVTNLGISLGTLAAGVVLGIDSRAGYLVMLAADALSFVVAAALCALLPETEPHPTHARGPRWRAARDARYIVLAALNGVMTINYAVLTVALPLWVVTATNAPPWVVAPLFAINTVLCVLLQMRVSSGLDEPGKAATAMRWAGVWFACATILFALAAYRGPITAAILLAAAVVIHTFGELLQAGSSFGLSFALAAPHAHGEYQGVWHVGVGLGESIAPLLLTTTVIGGGLLGWLGLGLLFALTGLATPRLTAWALADRGASPRPGQGFAARE</sequence>
<dbReference type="EMBL" id="SNXZ01000004">
    <property type="protein sequence ID" value="TDP96798.1"/>
    <property type="molecule type" value="Genomic_DNA"/>
</dbReference>
<dbReference type="GO" id="GO:0022857">
    <property type="term" value="F:transmembrane transporter activity"/>
    <property type="evidence" value="ECO:0007669"/>
    <property type="project" value="InterPro"/>
</dbReference>
<dbReference type="Gene3D" id="1.20.1250.20">
    <property type="entry name" value="MFS general substrate transporter like domains"/>
    <property type="match status" value="1"/>
</dbReference>